<name>A0ABN7AL23_9HEMI</name>
<protein>
    <submittedName>
        <fullName evidence="2">Uncharacterized protein</fullName>
    </submittedName>
</protein>
<gene>
    <name evidence="2" type="ORF">NTJ_05745</name>
</gene>
<keyword evidence="3" id="KW-1185">Reference proteome</keyword>
<evidence type="ECO:0000313" key="3">
    <source>
        <dbReference type="Proteomes" id="UP001307889"/>
    </source>
</evidence>
<organism evidence="2 3">
    <name type="scientific">Nesidiocoris tenuis</name>
    <dbReference type="NCBI Taxonomy" id="355587"/>
    <lineage>
        <taxon>Eukaryota</taxon>
        <taxon>Metazoa</taxon>
        <taxon>Ecdysozoa</taxon>
        <taxon>Arthropoda</taxon>
        <taxon>Hexapoda</taxon>
        <taxon>Insecta</taxon>
        <taxon>Pterygota</taxon>
        <taxon>Neoptera</taxon>
        <taxon>Paraneoptera</taxon>
        <taxon>Hemiptera</taxon>
        <taxon>Heteroptera</taxon>
        <taxon>Panheteroptera</taxon>
        <taxon>Cimicomorpha</taxon>
        <taxon>Miridae</taxon>
        <taxon>Dicyphina</taxon>
        <taxon>Nesidiocoris</taxon>
    </lineage>
</organism>
<proteinExistence type="predicted"/>
<sequence length="102" mass="10801">MGRSFVAIDGRKPAGARCASARRTVGTAKLVGTGEVQSLTMDATSSTSDYRVDPKKWESRGSSGPAPRYQSYGINTGSPLRPVTALPVTARISYGRPRTKLG</sequence>
<evidence type="ECO:0000313" key="2">
    <source>
        <dbReference type="EMBL" id="BES92935.1"/>
    </source>
</evidence>
<accession>A0ABN7AL23</accession>
<feature type="region of interest" description="Disordered" evidence="1">
    <location>
        <begin position="41"/>
        <end position="77"/>
    </location>
</feature>
<reference evidence="2 3" key="1">
    <citation type="submission" date="2023-09" db="EMBL/GenBank/DDBJ databases">
        <title>Nesidiocoris tenuis whole genome shotgun sequence.</title>
        <authorList>
            <person name="Shibata T."/>
            <person name="Shimoda M."/>
            <person name="Kobayashi T."/>
            <person name="Uehara T."/>
        </authorList>
    </citation>
    <scope>NUCLEOTIDE SEQUENCE [LARGE SCALE GENOMIC DNA]</scope>
    <source>
        <strain evidence="2 3">Japan</strain>
    </source>
</reference>
<dbReference type="Proteomes" id="UP001307889">
    <property type="component" value="Chromosome 4"/>
</dbReference>
<dbReference type="EMBL" id="AP028912">
    <property type="protein sequence ID" value="BES92935.1"/>
    <property type="molecule type" value="Genomic_DNA"/>
</dbReference>
<evidence type="ECO:0000256" key="1">
    <source>
        <dbReference type="SAM" id="MobiDB-lite"/>
    </source>
</evidence>
<feature type="compositionally biased region" description="Basic and acidic residues" evidence="1">
    <location>
        <begin position="50"/>
        <end position="59"/>
    </location>
</feature>